<dbReference type="Proteomes" id="UP000271162">
    <property type="component" value="Unassembled WGS sequence"/>
</dbReference>
<gene>
    <name evidence="2" type="ORF">NBR_LOCUS4340</name>
</gene>
<dbReference type="GO" id="GO:0072659">
    <property type="term" value="P:protein localization to plasma membrane"/>
    <property type="evidence" value="ECO:0007669"/>
    <property type="project" value="TreeGrafter"/>
</dbReference>
<dbReference type="EMBL" id="UYSL01007881">
    <property type="protein sequence ID" value="VDL67929.1"/>
    <property type="molecule type" value="Genomic_DNA"/>
</dbReference>
<feature type="region of interest" description="Disordered" evidence="1">
    <location>
        <begin position="116"/>
        <end position="181"/>
    </location>
</feature>
<evidence type="ECO:0000313" key="2">
    <source>
        <dbReference type="EMBL" id="VDL67929.1"/>
    </source>
</evidence>
<reference evidence="2 3" key="2">
    <citation type="submission" date="2018-11" db="EMBL/GenBank/DDBJ databases">
        <authorList>
            <consortium name="Pathogen Informatics"/>
        </authorList>
    </citation>
    <scope>NUCLEOTIDE SEQUENCE [LARGE SCALE GENOMIC DNA]</scope>
</reference>
<dbReference type="WBParaSite" id="NBR_0000433901-mRNA-1">
    <property type="protein sequence ID" value="NBR_0000433901-mRNA-1"/>
    <property type="gene ID" value="NBR_0000433901"/>
</dbReference>
<accession>A0A0N4XP87</accession>
<organism evidence="4">
    <name type="scientific">Nippostrongylus brasiliensis</name>
    <name type="common">Rat hookworm</name>
    <dbReference type="NCBI Taxonomy" id="27835"/>
    <lineage>
        <taxon>Eukaryota</taxon>
        <taxon>Metazoa</taxon>
        <taxon>Ecdysozoa</taxon>
        <taxon>Nematoda</taxon>
        <taxon>Chromadorea</taxon>
        <taxon>Rhabditida</taxon>
        <taxon>Rhabditina</taxon>
        <taxon>Rhabditomorpha</taxon>
        <taxon>Strongyloidea</taxon>
        <taxon>Heligmosomidae</taxon>
        <taxon>Nippostrongylus</taxon>
    </lineage>
</organism>
<feature type="compositionally biased region" description="Basic and acidic residues" evidence="1">
    <location>
        <begin position="136"/>
        <end position="148"/>
    </location>
</feature>
<feature type="region of interest" description="Disordered" evidence="1">
    <location>
        <begin position="77"/>
        <end position="102"/>
    </location>
</feature>
<evidence type="ECO:0000313" key="4">
    <source>
        <dbReference type="WBParaSite" id="NBR_0000433901-mRNA-1"/>
    </source>
</evidence>
<proteinExistence type="predicted"/>
<dbReference type="PANTHER" id="PTHR13280">
    <property type="entry name" value="PHOSPHOFURIN ACIDIC CLUSTER SORTING PROTEIN"/>
    <property type="match status" value="1"/>
</dbReference>
<evidence type="ECO:0000256" key="1">
    <source>
        <dbReference type="SAM" id="MobiDB-lite"/>
    </source>
</evidence>
<dbReference type="STRING" id="27835.A0A0N4XP87"/>
<reference evidence="4" key="1">
    <citation type="submission" date="2017-02" db="UniProtKB">
        <authorList>
            <consortium name="WormBaseParasite"/>
        </authorList>
    </citation>
    <scope>IDENTIFICATION</scope>
</reference>
<feature type="compositionally biased region" description="Polar residues" evidence="1">
    <location>
        <begin position="155"/>
        <end position="166"/>
    </location>
</feature>
<dbReference type="PANTHER" id="PTHR13280:SF17">
    <property type="entry name" value="KRUEPPEL TARGET AT 95D, ISOFORM A"/>
    <property type="match status" value="1"/>
</dbReference>
<sequence>MEKAVMLHFFNCRTVPVPLNHKASRASRKNNIRQRFVTLLKKFKVPDEEGLQSRTDSTAMVPTEKELQDLFEELENMSDSGPEMAADEISISSNPRPGLRPYFTRSKEVLPAIYDREAENGSDSEGEADDVEWSSETEKEREKEDLRVPPHNISKDSTGSPFTVEQSYAPASAPPVSFHIL</sequence>
<keyword evidence="3" id="KW-1185">Reference proteome</keyword>
<dbReference type="AlphaFoldDB" id="A0A0N4XP87"/>
<name>A0A0N4XP87_NIPBR</name>
<dbReference type="InterPro" id="IPR019381">
    <property type="entry name" value="PACS1/2_C"/>
</dbReference>
<feature type="compositionally biased region" description="Acidic residues" evidence="1">
    <location>
        <begin position="120"/>
        <end position="135"/>
    </location>
</feature>
<protein>
    <submittedName>
        <fullName evidence="4">Protein aurora borealis</fullName>
    </submittedName>
</protein>
<evidence type="ECO:0000313" key="3">
    <source>
        <dbReference type="Proteomes" id="UP000271162"/>
    </source>
</evidence>